<reference evidence="1" key="1">
    <citation type="submission" date="2019-05" db="EMBL/GenBank/DDBJ databases">
        <title>Metatranscriptomic reconstruction reveals RNA viruses with the potential to shape carbon cycling in soil.</title>
        <authorList>
            <person name="Starr E.P."/>
            <person name="Nuccio E."/>
            <person name="Pett-Ridge J."/>
            <person name="Banfield J.F."/>
            <person name="Firestone M.K."/>
        </authorList>
    </citation>
    <scope>NUCLEOTIDE SEQUENCE</scope>
    <source>
        <strain evidence="1">H2_Rhizo_Litter_49_scaffold_1419</strain>
    </source>
</reference>
<organism evidence="1">
    <name type="scientific">Leviviridae sp</name>
    <dbReference type="NCBI Taxonomy" id="2027243"/>
    <lineage>
        <taxon>Viruses</taxon>
        <taxon>Riboviria</taxon>
        <taxon>Orthornavirae</taxon>
        <taxon>Lenarviricota</taxon>
        <taxon>Leviviricetes</taxon>
        <taxon>Norzivirales</taxon>
        <taxon>Fiersviridae</taxon>
    </lineage>
</organism>
<protein>
    <recommendedName>
        <fullName evidence="2">Maturation</fullName>
    </recommendedName>
</protein>
<accession>A0A514D6L0</accession>
<sequence length="444" mass="50472">MAGYFTEKRDTGKFMNKVYKYGYKAPYPPYPVIKLEDSINIPLIQETTSYRSGGRYETMPIQDLQHILMLDSYNNAPQSPTDNGHPFFTSKQEIFMSQNTDVLKNGDCYYRGPIVPNGTDFMGAPPFDLGYWGPTMIARTEPTNTAISLSEALAQLISVFGGLPKIPLGKITASDLNIFELYDVLQTFRKAGSEYLNLSFGWGPFIRDLVKVLQTVSVAHALITNFVENDGLPVYRRRSSGPIVDIYTIDSDVDFNMRTGMRGLSTSELNPIWDNHNRSGKRTRTYRNTRTIKFDAEYRYFLPTGKTDLDKIEWIHRVLNKGISIDITPDVLWNLLPWSWLLDYFANIGDVIHNVSQFGSDSLMLGYAYIQVHDVTDVTHTYRSRDSNSNRDIDVSITYRTTVKRRYKASPYGFGLTPGDLTPQQNAILASLAAIALGRPYWKR</sequence>
<dbReference type="EMBL" id="MN034728">
    <property type="protein sequence ID" value="QDH89263.1"/>
    <property type="molecule type" value="Genomic_RNA"/>
</dbReference>
<evidence type="ECO:0000313" key="1">
    <source>
        <dbReference type="EMBL" id="QDH89263.1"/>
    </source>
</evidence>
<gene>
    <name evidence="1" type="ORF">H2RhizoLitter491419_000001</name>
</gene>
<evidence type="ECO:0008006" key="2">
    <source>
        <dbReference type="Google" id="ProtNLM"/>
    </source>
</evidence>
<name>A0A514D6L0_9VIRU</name>
<proteinExistence type="predicted"/>